<dbReference type="Pfam" id="PF05193">
    <property type="entry name" value="Peptidase_M16_C"/>
    <property type="match status" value="1"/>
</dbReference>
<evidence type="ECO:0000256" key="7">
    <source>
        <dbReference type="ARBA" id="ARBA00023049"/>
    </source>
</evidence>
<dbReference type="InterPro" id="IPR050626">
    <property type="entry name" value="Peptidase_M16"/>
</dbReference>
<keyword evidence="5" id="KW-0378">Hydrolase</keyword>
<dbReference type="GO" id="GO:0043171">
    <property type="term" value="P:peptide catabolic process"/>
    <property type="evidence" value="ECO:0007669"/>
    <property type="project" value="TreeGrafter"/>
</dbReference>
<dbReference type="InterPro" id="IPR001431">
    <property type="entry name" value="Pept_M16_Zn_BS"/>
</dbReference>
<gene>
    <name evidence="11" type="ORF">SNEC2469_LOCUS20089</name>
</gene>
<dbReference type="GO" id="GO:0051603">
    <property type="term" value="P:proteolysis involved in protein catabolic process"/>
    <property type="evidence" value="ECO:0007669"/>
    <property type="project" value="TreeGrafter"/>
</dbReference>
<organism evidence="11 12">
    <name type="scientific">Symbiodinium necroappetens</name>
    <dbReference type="NCBI Taxonomy" id="1628268"/>
    <lineage>
        <taxon>Eukaryota</taxon>
        <taxon>Sar</taxon>
        <taxon>Alveolata</taxon>
        <taxon>Dinophyceae</taxon>
        <taxon>Suessiales</taxon>
        <taxon>Symbiodiniaceae</taxon>
        <taxon>Symbiodinium</taxon>
    </lineage>
</organism>
<dbReference type="OrthoDB" id="952271at2759"/>
<keyword evidence="12" id="KW-1185">Reference proteome</keyword>
<dbReference type="GO" id="GO:0005829">
    <property type="term" value="C:cytosol"/>
    <property type="evidence" value="ECO:0007669"/>
    <property type="project" value="TreeGrafter"/>
</dbReference>
<comment type="cofactor">
    <cofactor evidence="1">
        <name>Zn(2+)</name>
        <dbReference type="ChEBI" id="CHEBI:29105"/>
    </cofactor>
</comment>
<dbReference type="GO" id="GO:0046872">
    <property type="term" value="F:metal ion binding"/>
    <property type="evidence" value="ECO:0007669"/>
    <property type="project" value="UniProtKB-KW"/>
</dbReference>
<comment type="caution">
    <text evidence="11">The sequence shown here is derived from an EMBL/GenBank/DDBJ whole genome shotgun (WGS) entry which is preliminary data.</text>
</comment>
<keyword evidence="7" id="KW-0482">Metalloprotease</keyword>
<keyword evidence="3" id="KW-0645">Protease</keyword>
<dbReference type="InterPro" id="IPR011765">
    <property type="entry name" value="Pept_M16_N"/>
</dbReference>
<dbReference type="PANTHER" id="PTHR43690:SF18">
    <property type="entry name" value="INSULIN-DEGRADING ENZYME-RELATED"/>
    <property type="match status" value="1"/>
</dbReference>
<evidence type="ECO:0000313" key="11">
    <source>
        <dbReference type="EMBL" id="CAE7696978.1"/>
    </source>
</evidence>
<dbReference type="GO" id="GO:0005739">
    <property type="term" value="C:mitochondrion"/>
    <property type="evidence" value="ECO:0007669"/>
    <property type="project" value="TreeGrafter"/>
</dbReference>
<evidence type="ECO:0000259" key="10">
    <source>
        <dbReference type="Pfam" id="PF05193"/>
    </source>
</evidence>
<protein>
    <recommendedName>
        <fullName evidence="13">Insulin-degrading enzyme</fullName>
    </recommendedName>
</protein>
<feature type="domain" description="Peptidase M16 N-terminal" evidence="9">
    <location>
        <begin position="29"/>
        <end position="166"/>
    </location>
</feature>
<evidence type="ECO:0000256" key="8">
    <source>
        <dbReference type="RuleBase" id="RU004447"/>
    </source>
</evidence>
<dbReference type="InterPro" id="IPR007863">
    <property type="entry name" value="Peptidase_M16_C"/>
</dbReference>
<evidence type="ECO:0000256" key="3">
    <source>
        <dbReference type="ARBA" id="ARBA00022670"/>
    </source>
</evidence>
<dbReference type="GO" id="GO:0004222">
    <property type="term" value="F:metalloendopeptidase activity"/>
    <property type="evidence" value="ECO:0007669"/>
    <property type="project" value="InterPro"/>
</dbReference>
<evidence type="ECO:0000256" key="2">
    <source>
        <dbReference type="ARBA" id="ARBA00007261"/>
    </source>
</evidence>
<evidence type="ECO:0000256" key="4">
    <source>
        <dbReference type="ARBA" id="ARBA00022723"/>
    </source>
</evidence>
<dbReference type="FunFam" id="3.30.830.10:FF:000012">
    <property type="entry name" value="Protease 3"/>
    <property type="match status" value="1"/>
</dbReference>
<name>A0A812WYZ2_9DINO</name>
<feature type="non-terminal residue" evidence="11">
    <location>
        <position position="401"/>
    </location>
</feature>
<proteinExistence type="inferred from homology"/>
<evidence type="ECO:0000256" key="1">
    <source>
        <dbReference type="ARBA" id="ARBA00001947"/>
    </source>
</evidence>
<reference evidence="11" key="1">
    <citation type="submission" date="2021-02" db="EMBL/GenBank/DDBJ databases">
        <authorList>
            <person name="Dougan E. K."/>
            <person name="Rhodes N."/>
            <person name="Thang M."/>
            <person name="Chan C."/>
        </authorList>
    </citation>
    <scope>NUCLEOTIDE SEQUENCE</scope>
</reference>
<dbReference type="AlphaFoldDB" id="A0A812WYZ2"/>
<dbReference type="Gene3D" id="3.30.830.10">
    <property type="entry name" value="Metalloenzyme, LuxS/M16 peptidase-like"/>
    <property type="match status" value="2"/>
</dbReference>
<dbReference type="PROSITE" id="PS00143">
    <property type="entry name" value="INSULINASE"/>
    <property type="match status" value="1"/>
</dbReference>
<accession>A0A812WYZ2</accession>
<keyword evidence="4" id="KW-0479">Metal-binding</keyword>
<dbReference type="InterPro" id="IPR011249">
    <property type="entry name" value="Metalloenz_LuxS/M16"/>
</dbReference>
<keyword evidence="6" id="KW-0862">Zinc</keyword>
<sequence>MRCVTPLTDKPLADSRLYQFAELPNGIKVLNIQEEKATQAAIAVAVGAGSMFEPKELPGLAHFCEHMLFLGTKKYPDPTGFDKFLGESGGGSNAYTDQEATVYYANFASRVFDEAVDRFSDFFAEPLFSRKFVEKEVHAINSEHEKNLQSPARRVLQVLNYLANPESRVNNFATGNYQTLIVEPKARGLDVVNALQDYFRRTYCPQHLHVVTITPEPVEEQLEKVQRSFSAVKGSEPCLNQSFEEPPAWPPERLSKFVMVEPSEARPAVWLQFVLPNLQKEYASKPLSYLSYVMKYAGVASLQNYLKKEGLIQDLSSADSSTSAGTRFLVAMYLTTKGANNLGHVMDIFFHYVAKMKHSGVNLELYRSLADLSQLEFNWTQPDAPGDAAKDYAERMLRLPP</sequence>
<feature type="domain" description="Peptidase M16 C-terminal" evidence="10">
    <location>
        <begin position="193"/>
        <end position="364"/>
    </location>
</feature>
<evidence type="ECO:0000259" key="9">
    <source>
        <dbReference type="Pfam" id="PF00675"/>
    </source>
</evidence>
<evidence type="ECO:0000256" key="6">
    <source>
        <dbReference type="ARBA" id="ARBA00022833"/>
    </source>
</evidence>
<comment type="similarity">
    <text evidence="2 8">Belongs to the peptidase M16 family.</text>
</comment>
<dbReference type="Pfam" id="PF00675">
    <property type="entry name" value="Peptidase_M16"/>
    <property type="match status" value="1"/>
</dbReference>
<dbReference type="EMBL" id="CAJNJA010034722">
    <property type="protein sequence ID" value="CAE7696978.1"/>
    <property type="molecule type" value="Genomic_DNA"/>
</dbReference>
<evidence type="ECO:0008006" key="13">
    <source>
        <dbReference type="Google" id="ProtNLM"/>
    </source>
</evidence>
<evidence type="ECO:0000313" key="12">
    <source>
        <dbReference type="Proteomes" id="UP000601435"/>
    </source>
</evidence>
<dbReference type="PANTHER" id="PTHR43690">
    <property type="entry name" value="NARDILYSIN"/>
    <property type="match status" value="1"/>
</dbReference>
<evidence type="ECO:0000256" key="5">
    <source>
        <dbReference type="ARBA" id="ARBA00022801"/>
    </source>
</evidence>
<dbReference type="Proteomes" id="UP000601435">
    <property type="component" value="Unassembled WGS sequence"/>
</dbReference>
<dbReference type="SUPFAM" id="SSF63411">
    <property type="entry name" value="LuxS/MPP-like metallohydrolase"/>
    <property type="match status" value="2"/>
</dbReference>